<evidence type="ECO:0000313" key="3">
    <source>
        <dbReference type="Proteomes" id="UP000694888"/>
    </source>
</evidence>
<reference evidence="4" key="1">
    <citation type="submission" date="2025-08" db="UniProtKB">
        <authorList>
            <consortium name="RefSeq"/>
        </authorList>
    </citation>
    <scope>IDENTIFICATION</scope>
</reference>
<evidence type="ECO:0000256" key="2">
    <source>
        <dbReference type="SAM" id="MobiDB-lite"/>
    </source>
</evidence>
<gene>
    <name evidence="4" type="primary">LOC101847652</name>
</gene>
<keyword evidence="1" id="KW-0175">Coiled coil</keyword>
<feature type="region of interest" description="Disordered" evidence="2">
    <location>
        <begin position="78"/>
        <end position="110"/>
    </location>
</feature>
<keyword evidence="3" id="KW-1185">Reference proteome</keyword>
<dbReference type="GeneID" id="101847652"/>
<accession>A0ABM0JMW3</accession>
<feature type="compositionally biased region" description="Polar residues" evidence="2">
    <location>
        <begin position="205"/>
        <end position="225"/>
    </location>
</feature>
<organism evidence="3 4">
    <name type="scientific">Aplysia californica</name>
    <name type="common">California sea hare</name>
    <dbReference type="NCBI Taxonomy" id="6500"/>
    <lineage>
        <taxon>Eukaryota</taxon>
        <taxon>Metazoa</taxon>
        <taxon>Spiralia</taxon>
        <taxon>Lophotrochozoa</taxon>
        <taxon>Mollusca</taxon>
        <taxon>Gastropoda</taxon>
        <taxon>Heterobranchia</taxon>
        <taxon>Euthyneura</taxon>
        <taxon>Tectipleura</taxon>
        <taxon>Aplysiida</taxon>
        <taxon>Aplysioidea</taxon>
        <taxon>Aplysiidae</taxon>
        <taxon>Aplysia</taxon>
    </lineage>
</organism>
<feature type="coiled-coil region" evidence="1">
    <location>
        <begin position="233"/>
        <end position="302"/>
    </location>
</feature>
<feature type="compositionally biased region" description="Acidic residues" evidence="2">
    <location>
        <begin position="79"/>
        <end position="88"/>
    </location>
</feature>
<dbReference type="Proteomes" id="UP000694888">
    <property type="component" value="Unplaced"/>
</dbReference>
<evidence type="ECO:0000313" key="4">
    <source>
        <dbReference type="RefSeq" id="XP_005097410.1"/>
    </source>
</evidence>
<proteinExistence type="predicted"/>
<evidence type="ECO:0000256" key="1">
    <source>
        <dbReference type="SAM" id="Coils"/>
    </source>
</evidence>
<dbReference type="RefSeq" id="XP_005097410.1">
    <property type="nucleotide sequence ID" value="XM_005097353.3"/>
</dbReference>
<name>A0ABM0JMW3_APLCA</name>
<sequence>MASKQSLQALQDCAQHQVDQARALQNAIRKLNSAKKENEVLQQQETLLQFVETLKKELQDFQSKAGTVHHELAVSLGSEEADGIDNEDGGQKGKGGQDGGEKKKRLPMPEDQETAYQLKARMMPQIYAQNTNLKAELVLMNRRNELRAQRKERQVNYNRESNLSAVTTLRAIQMYERKAKVAETRASDLQAELDELKGQRGNKPVRSSKSAEPPTSQSFLGPNNRVNDVIKKNEYLLEENQDQRHEIQRLKQDNAELIRKAKVAQQDRHQIMAQLSTSEMARKDLSTRLQKQKAQHDRLSRSLTRQSSDWIEARKQQNQSEEEWRWKNVGYAAAHGSHERTYAHHVQKNVDQPRYMYPVEKYAQSSAA</sequence>
<feature type="region of interest" description="Disordered" evidence="2">
    <location>
        <begin position="194"/>
        <end position="225"/>
    </location>
</feature>
<protein>
    <submittedName>
        <fullName evidence="4">Uncharacterized protein LOC101847652</fullName>
    </submittedName>
</protein>